<feature type="domain" description="Solute-binding protein family 3/N-terminal" evidence="3">
    <location>
        <begin position="57"/>
        <end position="279"/>
    </location>
</feature>
<dbReference type="SUPFAM" id="SSF53850">
    <property type="entry name" value="Periplasmic binding protein-like II"/>
    <property type="match status" value="1"/>
</dbReference>
<dbReference type="CDD" id="cd00996">
    <property type="entry name" value="PBP2_AatB_like"/>
    <property type="match status" value="1"/>
</dbReference>
<dbReference type="PANTHER" id="PTHR35936">
    <property type="entry name" value="MEMBRANE-BOUND LYTIC MUREIN TRANSGLYCOSYLASE F"/>
    <property type="match status" value="1"/>
</dbReference>
<dbReference type="Pfam" id="PF00497">
    <property type="entry name" value="SBP_bac_3"/>
    <property type="match status" value="1"/>
</dbReference>
<comment type="subcellular location">
    <subcellularLocation>
        <location evidence="1">Cell envelope</location>
    </subcellularLocation>
</comment>
<evidence type="ECO:0000259" key="3">
    <source>
        <dbReference type="SMART" id="SM00062"/>
    </source>
</evidence>
<dbReference type="PROSITE" id="PS01039">
    <property type="entry name" value="SBP_BACTERIAL_3"/>
    <property type="match status" value="1"/>
</dbReference>
<dbReference type="Gene3D" id="3.40.190.10">
    <property type="entry name" value="Periplasmic binding protein-like II"/>
    <property type="match status" value="2"/>
</dbReference>
<evidence type="ECO:0000313" key="4">
    <source>
        <dbReference type="EMBL" id="DAD86573.1"/>
    </source>
</evidence>
<sequence>MKRSIFKTIASLSAAAMMLLAVGCGSSSDSSSAAGTNSTAAATGEDNSLQKVLDSGKLVLGLDPTFKPMGYTDENDNIVGFDIDVAKEVCSRLGVELETYSVNWDTKEQDLNAGTIDCIWNGLSVSDERKKVMLMSEPYMKNEMVFVVNGSSDVASQADLAGKNIAVQNGSTAQETLLASDVVANGATTTELATNVEALQQLELNMVDAAFLDSVVANYEISTSGKDYKVLPDGLDPEEYAIGFRLGDQALCDKIEEILHEMKQDGKLAEISTTWFGSDITTIE</sequence>
<accession>A0A8S5MVZ1</accession>
<dbReference type="InterPro" id="IPR018313">
    <property type="entry name" value="SBP_3_CS"/>
</dbReference>
<protein>
    <recommendedName>
        <fullName evidence="3">Solute-binding protein family 3/N-terminal domain-containing protein</fullName>
    </recommendedName>
</protein>
<dbReference type="EMBL" id="BK015003">
    <property type="protein sequence ID" value="DAD86573.1"/>
    <property type="molecule type" value="Genomic_DNA"/>
</dbReference>
<keyword evidence="2" id="KW-0732">Signal</keyword>
<dbReference type="PANTHER" id="PTHR35936:SF34">
    <property type="entry name" value="ABC TRANSPORTER EXTRACELLULAR-BINDING PROTEIN YCKB-RELATED"/>
    <property type="match status" value="1"/>
</dbReference>
<organism evidence="4">
    <name type="scientific">CRESS virus sp. ctBnw2</name>
    <dbReference type="NCBI Taxonomy" id="2826828"/>
    <lineage>
        <taxon>Viruses</taxon>
        <taxon>Monodnaviria</taxon>
        <taxon>Shotokuvirae</taxon>
        <taxon>Cressdnaviricota</taxon>
    </lineage>
</organism>
<dbReference type="SMART" id="SM00062">
    <property type="entry name" value="PBPb"/>
    <property type="match status" value="1"/>
</dbReference>
<evidence type="ECO:0000256" key="1">
    <source>
        <dbReference type="ARBA" id="ARBA00004196"/>
    </source>
</evidence>
<name>A0A8S5MVZ1_9VIRU</name>
<proteinExistence type="predicted"/>
<dbReference type="InterPro" id="IPR001638">
    <property type="entry name" value="Solute-binding_3/MltF_N"/>
</dbReference>
<reference evidence="4" key="1">
    <citation type="journal article" date="2021" name="Proc. Natl. Acad. Sci. U.S.A.">
        <title>A Catalog of Tens of Thousands of Viruses from Human Metagenomes Reveals Hidden Associations with Chronic Diseases.</title>
        <authorList>
            <person name="Tisza M.J."/>
            <person name="Buck C.B."/>
        </authorList>
    </citation>
    <scope>NUCLEOTIDE SEQUENCE</scope>
    <source>
        <strain evidence="4">CtBnw2</strain>
    </source>
</reference>
<dbReference type="PROSITE" id="PS51257">
    <property type="entry name" value="PROKAR_LIPOPROTEIN"/>
    <property type="match status" value="1"/>
</dbReference>
<evidence type="ECO:0000256" key="2">
    <source>
        <dbReference type="ARBA" id="ARBA00022729"/>
    </source>
</evidence>